<organism evidence="2 3">
    <name type="scientific">Euphydryas editha</name>
    <name type="common">Edith's checkerspot</name>
    <dbReference type="NCBI Taxonomy" id="104508"/>
    <lineage>
        <taxon>Eukaryota</taxon>
        <taxon>Metazoa</taxon>
        <taxon>Ecdysozoa</taxon>
        <taxon>Arthropoda</taxon>
        <taxon>Hexapoda</taxon>
        <taxon>Insecta</taxon>
        <taxon>Pterygota</taxon>
        <taxon>Neoptera</taxon>
        <taxon>Endopterygota</taxon>
        <taxon>Lepidoptera</taxon>
        <taxon>Glossata</taxon>
        <taxon>Ditrysia</taxon>
        <taxon>Papilionoidea</taxon>
        <taxon>Nymphalidae</taxon>
        <taxon>Nymphalinae</taxon>
        <taxon>Euphydryas</taxon>
    </lineage>
</organism>
<dbReference type="GO" id="GO:0000014">
    <property type="term" value="F:single-stranded DNA endodeoxyribonuclease activity"/>
    <property type="evidence" value="ECO:0007669"/>
    <property type="project" value="TreeGrafter"/>
</dbReference>
<dbReference type="Gene3D" id="1.10.10.10">
    <property type="entry name" value="Winged helix-like DNA-binding domain superfamily/Winged helix DNA-binding domain"/>
    <property type="match status" value="1"/>
</dbReference>
<dbReference type="GO" id="GO:0046975">
    <property type="term" value="F:histone H3K36 methyltransferase activity"/>
    <property type="evidence" value="ECO:0007669"/>
    <property type="project" value="TreeGrafter"/>
</dbReference>
<dbReference type="GO" id="GO:0005634">
    <property type="term" value="C:nucleus"/>
    <property type="evidence" value="ECO:0007669"/>
    <property type="project" value="TreeGrafter"/>
</dbReference>
<dbReference type="GO" id="GO:0003690">
    <property type="term" value="F:double-stranded DNA binding"/>
    <property type="evidence" value="ECO:0007669"/>
    <property type="project" value="TreeGrafter"/>
</dbReference>
<dbReference type="Pfam" id="PF17906">
    <property type="entry name" value="HTH_48"/>
    <property type="match status" value="1"/>
</dbReference>
<evidence type="ECO:0000313" key="2">
    <source>
        <dbReference type="EMBL" id="CAH2103094.1"/>
    </source>
</evidence>
<gene>
    <name evidence="2" type="ORF">EEDITHA_LOCUS17646</name>
</gene>
<dbReference type="GO" id="GO:0044547">
    <property type="term" value="F:DNA topoisomerase binding"/>
    <property type="evidence" value="ECO:0007669"/>
    <property type="project" value="TreeGrafter"/>
</dbReference>
<protein>
    <recommendedName>
        <fullName evidence="1">Mos1 transposase HTH domain-containing protein</fullName>
    </recommendedName>
</protein>
<dbReference type="Gene3D" id="1.10.10.1450">
    <property type="match status" value="1"/>
</dbReference>
<comment type="caution">
    <text evidence="2">The sequence shown here is derived from an EMBL/GenBank/DDBJ whole genome shotgun (WGS) entry which is preliminary data.</text>
</comment>
<dbReference type="InterPro" id="IPR041426">
    <property type="entry name" value="Mos1_HTH"/>
</dbReference>
<evidence type="ECO:0000313" key="3">
    <source>
        <dbReference type="Proteomes" id="UP001153954"/>
    </source>
</evidence>
<keyword evidence="3" id="KW-1185">Reference proteome</keyword>
<dbReference type="GO" id="GO:0042800">
    <property type="term" value="F:histone H3K4 methyltransferase activity"/>
    <property type="evidence" value="ECO:0007669"/>
    <property type="project" value="TreeGrafter"/>
</dbReference>
<feature type="domain" description="Mos1 transposase HTH" evidence="1">
    <location>
        <begin position="5"/>
        <end position="51"/>
    </location>
</feature>
<dbReference type="PANTHER" id="PTHR46060">
    <property type="entry name" value="MARINER MOS1 TRANSPOSASE-LIKE PROTEIN"/>
    <property type="match status" value="1"/>
</dbReference>
<dbReference type="GO" id="GO:0000729">
    <property type="term" value="P:DNA double-strand break processing"/>
    <property type="evidence" value="ECO:0007669"/>
    <property type="project" value="TreeGrafter"/>
</dbReference>
<evidence type="ECO:0000259" key="1">
    <source>
        <dbReference type="Pfam" id="PF17906"/>
    </source>
</evidence>
<dbReference type="InterPro" id="IPR052709">
    <property type="entry name" value="Transposase-MT_Hybrid"/>
</dbReference>
<dbReference type="EMBL" id="CAKOGL010000026">
    <property type="protein sequence ID" value="CAH2103094.1"/>
    <property type="molecule type" value="Genomic_DNA"/>
</dbReference>
<dbReference type="AlphaFoldDB" id="A0AAU9UWZ6"/>
<dbReference type="Proteomes" id="UP001153954">
    <property type="component" value="Unassembled WGS sequence"/>
</dbReference>
<dbReference type="GO" id="GO:0015074">
    <property type="term" value="P:DNA integration"/>
    <property type="evidence" value="ECO:0007669"/>
    <property type="project" value="TreeGrafter"/>
</dbReference>
<dbReference type="GO" id="GO:0000793">
    <property type="term" value="C:condensed chromosome"/>
    <property type="evidence" value="ECO:0007669"/>
    <property type="project" value="TreeGrafter"/>
</dbReference>
<dbReference type="InterPro" id="IPR036388">
    <property type="entry name" value="WH-like_DNA-bd_sf"/>
</dbReference>
<accession>A0AAU9UWZ6</accession>
<dbReference type="GO" id="GO:0006303">
    <property type="term" value="P:double-strand break repair via nonhomologous end joining"/>
    <property type="evidence" value="ECO:0007669"/>
    <property type="project" value="TreeGrafter"/>
</dbReference>
<sequence length="113" mass="12805">MDMLKIRVIMEYEFRRDSKAAEAARDINVVYGAKTTNDLTTRYWSARSHSGNFDLRNEPRGRPKMLVDNDELKAIVEADDSQTTAELAAAFEVSTKTILVRLGQIGKVKKLNK</sequence>
<dbReference type="GO" id="GO:0031297">
    <property type="term" value="P:replication fork processing"/>
    <property type="evidence" value="ECO:0007669"/>
    <property type="project" value="TreeGrafter"/>
</dbReference>
<dbReference type="GO" id="GO:0003697">
    <property type="term" value="F:single-stranded DNA binding"/>
    <property type="evidence" value="ECO:0007669"/>
    <property type="project" value="TreeGrafter"/>
</dbReference>
<dbReference type="GO" id="GO:0035861">
    <property type="term" value="C:site of double-strand break"/>
    <property type="evidence" value="ECO:0007669"/>
    <property type="project" value="TreeGrafter"/>
</dbReference>
<dbReference type="PANTHER" id="PTHR46060:SF2">
    <property type="entry name" value="HISTONE-LYSINE N-METHYLTRANSFERASE SETMAR"/>
    <property type="match status" value="1"/>
</dbReference>
<reference evidence="2" key="1">
    <citation type="submission" date="2022-03" db="EMBL/GenBank/DDBJ databases">
        <authorList>
            <person name="Tunstrom K."/>
        </authorList>
    </citation>
    <scope>NUCLEOTIDE SEQUENCE</scope>
</reference>
<proteinExistence type="predicted"/>
<name>A0AAU9UWZ6_EUPED</name>
<dbReference type="GO" id="GO:0044774">
    <property type="term" value="P:mitotic DNA integrity checkpoint signaling"/>
    <property type="evidence" value="ECO:0007669"/>
    <property type="project" value="TreeGrafter"/>
</dbReference>